<dbReference type="PANTHER" id="PTHR12944">
    <property type="entry name" value="SOLUBLE LIVER ANTIGEN/LIVER PANCREAS ANTIGEN"/>
    <property type="match status" value="1"/>
</dbReference>
<evidence type="ECO:0000256" key="6">
    <source>
        <dbReference type="ARBA" id="ARBA00021963"/>
    </source>
</evidence>
<feature type="binding site" evidence="18">
    <location>
        <position position="104"/>
    </location>
    <ligand>
        <name>substrate</name>
    </ligand>
</feature>
<keyword evidence="12 17" id="KW-0711">Selenium</keyword>
<dbReference type="SUPFAM" id="SSF53383">
    <property type="entry name" value="PLP-dependent transferases"/>
    <property type="match status" value="1"/>
</dbReference>
<dbReference type="InterPro" id="IPR008829">
    <property type="entry name" value="SepSecS/SepCysS"/>
</dbReference>
<feature type="binding site" evidence="18">
    <location>
        <position position="105"/>
    </location>
    <ligand>
        <name>substrate</name>
    </ligand>
</feature>
<evidence type="ECO:0000256" key="9">
    <source>
        <dbReference type="ARBA" id="ARBA00022884"/>
    </source>
</evidence>
<keyword evidence="17" id="KW-0963">Cytoplasm</keyword>
<feature type="binding site" evidence="18">
    <location>
        <position position="405"/>
    </location>
    <ligand>
        <name>tRNA</name>
        <dbReference type="ChEBI" id="CHEBI:17843"/>
    </ligand>
</feature>
<evidence type="ECO:0000256" key="17">
    <source>
        <dbReference type="PIRNR" id="PIRNR017689"/>
    </source>
</evidence>
<evidence type="ECO:0000256" key="13">
    <source>
        <dbReference type="ARBA" id="ARBA00030669"/>
    </source>
</evidence>
<evidence type="ECO:0000313" key="20">
    <source>
        <dbReference type="EMBL" id="GMH62365.1"/>
    </source>
</evidence>
<dbReference type="AlphaFoldDB" id="A0A9W7A6R9"/>
<dbReference type="InterPro" id="IPR015424">
    <property type="entry name" value="PyrdxlP-dep_Trfase"/>
</dbReference>
<proteinExistence type="inferred from homology"/>
<dbReference type="Pfam" id="PF05889">
    <property type="entry name" value="SepSecS"/>
    <property type="match status" value="1"/>
</dbReference>
<evidence type="ECO:0000256" key="11">
    <source>
        <dbReference type="ARBA" id="ARBA00022917"/>
    </source>
</evidence>
<evidence type="ECO:0000256" key="7">
    <source>
        <dbReference type="ARBA" id="ARBA00022555"/>
    </source>
</evidence>
<protein>
    <recommendedName>
        <fullName evidence="6 17">O-phosphoseryl-tRNA(Sec) selenium transferase</fullName>
        <ecNumber evidence="5 17">2.9.1.2</ecNumber>
    </recommendedName>
    <alternativeName>
        <fullName evidence="13 17">Selenocysteine synthase</fullName>
    </alternativeName>
    <alternativeName>
        <fullName evidence="14 17">Selenocysteinyl-tRNA(Sec) synthase</fullName>
    </alternativeName>
    <alternativeName>
        <fullName evidence="15 17">Sep-tRNA:Sec-tRNA synthase</fullName>
    </alternativeName>
</protein>
<dbReference type="OrthoDB" id="10263545at2759"/>
<evidence type="ECO:0000256" key="12">
    <source>
        <dbReference type="ARBA" id="ARBA00023266"/>
    </source>
</evidence>
<keyword evidence="10 17" id="KW-0663">Pyridoxal phosphate</keyword>
<evidence type="ECO:0000313" key="21">
    <source>
        <dbReference type="Proteomes" id="UP001165122"/>
    </source>
</evidence>
<keyword evidence="11 17" id="KW-0648">Protein biosynthesis</keyword>
<evidence type="ECO:0000256" key="3">
    <source>
        <dbReference type="ARBA" id="ARBA00004822"/>
    </source>
</evidence>
<gene>
    <name evidence="20" type="ORF">TrLO_g6542</name>
</gene>
<comment type="catalytic activity">
    <reaction evidence="16 17">
        <text>O-phospho-L-seryl-tRNA(Sec) + selenophosphate + H2O = L-selenocysteinyl-tRNA(Sec) + 2 phosphate</text>
        <dbReference type="Rhea" id="RHEA:25041"/>
        <dbReference type="Rhea" id="RHEA-COMP:9743"/>
        <dbReference type="Rhea" id="RHEA-COMP:9947"/>
        <dbReference type="ChEBI" id="CHEBI:15377"/>
        <dbReference type="ChEBI" id="CHEBI:16144"/>
        <dbReference type="ChEBI" id="CHEBI:43474"/>
        <dbReference type="ChEBI" id="CHEBI:78551"/>
        <dbReference type="ChEBI" id="CHEBI:78573"/>
        <dbReference type="EC" id="2.9.1.2"/>
    </reaction>
</comment>
<comment type="subcellular location">
    <subcellularLocation>
        <location evidence="17">Cytoplasm</location>
    </subcellularLocation>
</comment>
<accession>A0A9W7A6R9</accession>
<evidence type="ECO:0000256" key="5">
    <source>
        <dbReference type="ARBA" id="ARBA00012464"/>
    </source>
</evidence>
<dbReference type="InterPro" id="IPR015421">
    <property type="entry name" value="PyrdxlP-dep_Trfase_major"/>
</dbReference>
<comment type="function">
    <text evidence="2 17">Converts O-phosphoseryl-tRNA(Sec) to selenocysteinyl-tRNA(Sec) required for selenoprotein biosynthesis.</text>
</comment>
<keyword evidence="21" id="KW-1185">Reference proteome</keyword>
<dbReference type="Gene3D" id="3.40.640.10">
    <property type="entry name" value="Type I PLP-dependent aspartate aminotransferase-like (Major domain)"/>
    <property type="match status" value="1"/>
</dbReference>
<evidence type="ECO:0000256" key="2">
    <source>
        <dbReference type="ARBA" id="ARBA00002552"/>
    </source>
</evidence>
<evidence type="ECO:0000256" key="16">
    <source>
        <dbReference type="ARBA" id="ARBA00048808"/>
    </source>
</evidence>
<name>A0A9W7A6R9_9STRA</name>
<feature type="modified residue" description="N6-(pyridoxal phosphate)lysine" evidence="19">
    <location>
        <position position="294"/>
    </location>
</feature>
<dbReference type="GO" id="GO:0098621">
    <property type="term" value="F:O-phosphoseryl-tRNA(Sec) selenium transferase activity"/>
    <property type="evidence" value="ECO:0007669"/>
    <property type="project" value="UniProtKB-EC"/>
</dbReference>
<feature type="binding site" evidence="18">
    <location>
        <position position="112"/>
    </location>
    <ligand>
        <name>substrate</name>
    </ligand>
</feature>
<evidence type="ECO:0000256" key="10">
    <source>
        <dbReference type="ARBA" id="ARBA00022898"/>
    </source>
</evidence>
<comment type="pathway">
    <text evidence="3 17">Aminoacyl-tRNA biosynthesis; selenocysteinyl-tRNA(Sec) biosynthesis; selenocysteinyl-tRNA(Sec) from L-seryl-tRNA(Sec) (archaeal/eukaryal route): step 2/2.</text>
</comment>
<reference evidence="21" key="1">
    <citation type="journal article" date="2023" name="Commun. Biol.">
        <title>Genome analysis of Parmales, the sister group of diatoms, reveals the evolutionary specialization of diatoms from phago-mixotrophs to photoautotrophs.</title>
        <authorList>
            <person name="Ban H."/>
            <person name="Sato S."/>
            <person name="Yoshikawa S."/>
            <person name="Yamada K."/>
            <person name="Nakamura Y."/>
            <person name="Ichinomiya M."/>
            <person name="Sato N."/>
            <person name="Blanc-Mathieu R."/>
            <person name="Endo H."/>
            <person name="Kuwata A."/>
            <person name="Ogata H."/>
        </authorList>
    </citation>
    <scope>NUCLEOTIDE SEQUENCE [LARGE SCALE GENOMIC DNA]</scope>
    <source>
        <strain evidence="21">NIES 3700</strain>
    </source>
</reference>
<feature type="binding site" evidence="18">
    <location>
        <position position="83"/>
    </location>
    <ligand>
        <name>pyridoxal 5'-phosphate</name>
        <dbReference type="ChEBI" id="CHEBI:597326"/>
    </ligand>
</feature>
<comment type="similarity">
    <text evidence="4 17">Belongs to the SepSecS family.</text>
</comment>
<keyword evidence="8 17" id="KW-0808">Transferase</keyword>
<feature type="binding site" evidence="18">
    <location>
        <position position="323"/>
    </location>
    <ligand>
        <name>substrate</name>
    </ligand>
</feature>
<dbReference type="GO" id="GO:0001717">
    <property type="term" value="P:conversion of seryl-tRNAsec to selenocys-tRNAsec"/>
    <property type="evidence" value="ECO:0007669"/>
    <property type="project" value="UniProtKB-UniRule"/>
</dbReference>
<comment type="caution">
    <text evidence="20">The sequence shown here is derived from an EMBL/GenBank/DDBJ whole genome shotgun (WGS) entry which is preliminary data.</text>
</comment>
<organism evidence="20 21">
    <name type="scientific">Triparma laevis f. longispina</name>
    <dbReference type="NCBI Taxonomy" id="1714387"/>
    <lineage>
        <taxon>Eukaryota</taxon>
        <taxon>Sar</taxon>
        <taxon>Stramenopiles</taxon>
        <taxon>Ochrophyta</taxon>
        <taxon>Bolidophyceae</taxon>
        <taxon>Parmales</taxon>
        <taxon>Triparmaceae</taxon>
        <taxon>Triparma</taxon>
    </lineage>
</organism>
<evidence type="ECO:0000256" key="15">
    <source>
        <dbReference type="ARBA" id="ARBA00032693"/>
    </source>
</evidence>
<evidence type="ECO:0000256" key="4">
    <source>
        <dbReference type="ARBA" id="ARBA00007037"/>
    </source>
</evidence>
<dbReference type="PANTHER" id="PTHR12944:SF2">
    <property type="entry name" value="O-PHOSPHOSERYL-TRNA(SEC) SELENIUM TRANSFERASE"/>
    <property type="match status" value="1"/>
</dbReference>
<evidence type="ECO:0000256" key="14">
    <source>
        <dbReference type="ARBA" id="ARBA00032048"/>
    </source>
</evidence>
<sequence>MPKQDLYSVLVGSNDKSTVSEIPTNHLRVGLSSHSSLLSHLLRTLSNRTLPPPLPPTQILTLLSLLTSLDTQNHPLNIGCGEREARLASSILKVRGGLIHGIGRSGDVNEMQPKAAGSSVICVVVKIGVKDILQNSLNFDFLKKSTVTVLPTCTGLTLLLCLLTLKKSSKKSSNKVLWCRIDQKSCVKSIQSGGFELIIVPTLKIGDAVTTDIDALKALLDTHGDDVLCCITTTSCFAPRIPDDIISISKILKSKNVGHIINNAYGLQSSHVNSMMVGAVNKGRVDYVVSSLDKNFCVPVGGAIVFGPDKTKVKELGKMYPGRANGRVVEDMFISLLEVGREGYEELWEYRRNLIPKFIKTFENVATENGERMLKTEGNDISFGMTLSNFTNEECGDIGSMLFTRALSGCRVVPTGVQKNIGGSEFEGFGSSTDDYGVGYLTAACAVGMKEREVEEFGKRLDGVLKEVVKKREKKKKKEMERKKKEMKEIAI</sequence>
<dbReference type="GO" id="GO:0005737">
    <property type="term" value="C:cytoplasm"/>
    <property type="evidence" value="ECO:0007669"/>
    <property type="project" value="UniProtKB-SubCell"/>
</dbReference>
<dbReference type="GO" id="GO:0000049">
    <property type="term" value="F:tRNA binding"/>
    <property type="evidence" value="ECO:0007669"/>
    <property type="project" value="UniProtKB-UniRule"/>
</dbReference>
<dbReference type="InterPro" id="IPR019872">
    <property type="entry name" value="Sec-tRNA_Se_transferase"/>
</dbReference>
<dbReference type="Proteomes" id="UP001165122">
    <property type="component" value="Unassembled WGS sequence"/>
</dbReference>
<dbReference type="NCBIfam" id="TIGR03531">
    <property type="entry name" value="selenium_SpcS"/>
    <property type="match status" value="1"/>
</dbReference>
<evidence type="ECO:0000256" key="1">
    <source>
        <dbReference type="ARBA" id="ARBA00001933"/>
    </source>
</evidence>
<keyword evidence="9 17" id="KW-0694">RNA-binding</keyword>
<keyword evidence="7 17" id="KW-0820">tRNA-binding</keyword>
<evidence type="ECO:0000256" key="18">
    <source>
        <dbReference type="PIRSR" id="PIRSR017689-1"/>
    </source>
</evidence>
<evidence type="ECO:0000256" key="8">
    <source>
        <dbReference type="ARBA" id="ARBA00022679"/>
    </source>
</evidence>
<feature type="binding site" evidence="18">
    <location>
        <position position="470"/>
    </location>
    <ligand>
        <name>tRNA</name>
        <dbReference type="ChEBI" id="CHEBI:17843"/>
    </ligand>
</feature>
<comment type="cofactor">
    <cofactor evidence="1 17 19">
        <name>pyridoxal 5'-phosphate</name>
        <dbReference type="ChEBI" id="CHEBI:597326"/>
    </cofactor>
</comment>
<dbReference type="EMBL" id="BRXW01000516">
    <property type="protein sequence ID" value="GMH62365.1"/>
    <property type="molecule type" value="Genomic_DNA"/>
</dbReference>
<feature type="site" description="May act as a substrate filter by repelling compounds with a negatively charged alpha-carboxylate" evidence="19">
    <location>
        <position position="82"/>
    </location>
</feature>
<dbReference type="GO" id="GO:0001514">
    <property type="term" value="P:selenocysteine incorporation"/>
    <property type="evidence" value="ECO:0007669"/>
    <property type="project" value="TreeGrafter"/>
</dbReference>
<evidence type="ECO:0000256" key="19">
    <source>
        <dbReference type="PIRSR" id="PIRSR017689-50"/>
    </source>
</evidence>
<dbReference type="PIRSF" id="PIRSF017689">
    <property type="entry name" value="SepSecS"/>
    <property type="match status" value="1"/>
</dbReference>
<dbReference type="EC" id="2.9.1.2" evidence="5 17"/>